<comment type="caution">
    <text evidence="3">The sequence shown here is derived from an EMBL/GenBank/DDBJ whole genome shotgun (WGS) entry which is preliminary data.</text>
</comment>
<dbReference type="InterPro" id="IPR006311">
    <property type="entry name" value="TAT_signal"/>
</dbReference>
<organism evidence="3 4">
    <name type="scientific">Streptomyces coerulescens</name>
    <dbReference type="NCBI Taxonomy" id="29304"/>
    <lineage>
        <taxon>Bacteria</taxon>
        <taxon>Bacillati</taxon>
        <taxon>Actinomycetota</taxon>
        <taxon>Actinomycetes</taxon>
        <taxon>Kitasatosporales</taxon>
        <taxon>Streptomycetaceae</taxon>
        <taxon>Streptomyces</taxon>
    </lineage>
</organism>
<name>A0ABW0D0S1_STRCD</name>
<dbReference type="Proteomes" id="UP001596263">
    <property type="component" value="Unassembled WGS sequence"/>
</dbReference>
<evidence type="ECO:0000313" key="3">
    <source>
        <dbReference type="EMBL" id="MFC5220671.1"/>
    </source>
</evidence>
<dbReference type="SUPFAM" id="SSF51445">
    <property type="entry name" value="(Trans)glycosidases"/>
    <property type="match status" value="1"/>
</dbReference>
<gene>
    <name evidence="3" type="ORF">ACFPQ9_43390</name>
</gene>
<dbReference type="InterPro" id="IPR008979">
    <property type="entry name" value="Galactose-bd-like_sf"/>
</dbReference>
<dbReference type="PROSITE" id="PS51318">
    <property type="entry name" value="TAT"/>
    <property type="match status" value="1"/>
</dbReference>
<keyword evidence="4" id="KW-1185">Reference proteome</keyword>
<dbReference type="Pfam" id="PF01120">
    <property type="entry name" value="Alpha_L_fucos"/>
    <property type="match status" value="1"/>
</dbReference>
<feature type="signal peptide" evidence="1">
    <location>
        <begin position="1"/>
        <end position="31"/>
    </location>
</feature>
<keyword evidence="1" id="KW-0732">Signal</keyword>
<dbReference type="InterPro" id="IPR017853">
    <property type="entry name" value="GH"/>
</dbReference>
<evidence type="ECO:0000256" key="1">
    <source>
        <dbReference type="SAM" id="SignalP"/>
    </source>
</evidence>
<feature type="domain" description="Glycoside hydrolase family 29 N-terminal" evidence="2">
    <location>
        <begin position="196"/>
        <end position="357"/>
    </location>
</feature>
<dbReference type="SUPFAM" id="SSF49785">
    <property type="entry name" value="Galactose-binding domain-like"/>
    <property type="match status" value="1"/>
</dbReference>
<dbReference type="RefSeq" id="WP_380865759.1">
    <property type="nucleotide sequence ID" value="NZ_JBHSKM010000052.1"/>
</dbReference>
<protein>
    <submittedName>
        <fullName evidence="3">Alpha-L-fucosidase</fullName>
    </submittedName>
</protein>
<proteinExistence type="predicted"/>
<evidence type="ECO:0000259" key="2">
    <source>
        <dbReference type="Pfam" id="PF01120"/>
    </source>
</evidence>
<reference evidence="4" key="1">
    <citation type="journal article" date="2019" name="Int. J. Syst. Evol. Microbiol.">
        <title>The Global Catalogue of Microorganisms (GCM) 10K type strain sequencing project: providing services to taxonomists for standard genome sequencing and annotation.</title>
        <authorList>
            <consortium name="The Broad Institute Genomics Platform"/>
            <consortium name="The Broad Institute Genome Sequencing Center for Infectious Disease"/>
            <person name="Wu L."/>
            <person name="Ma J."/>
        </authorList>
    </citation>
    <scope>NUCLEOTIDE SEQUENCE [LARGE SCALE GENOMIC DNA]</scope>
    <source>
        <strain evidence="4">KCTC 42586</strain>
    </source>
</reference>
<accession>A0ABW0D0S1</accession>
<sequence length="749" mass="79787">MTPLSRRQFVGIGASATAGALLALDASPAFAATVPQAGPVPVVLETGTGTDADLTVLMAAAAERSDALSVYVADPAKNFWVDNFRTADDFLAWTVSAPAVGTYRVTVLLSAAAGQQFKVAVRGGGPSFTFTAAAGWQRVDVGTLVLPKGASTIELTRTGTLSGDVRVKSLEVLLDADEAPRRQRIAAARAAADTSWLHNAVYGLMFQYGAWGFPDNVGPAKSLEQQAADFDVPRFVKTVEETGAAFVIWSYSWWGFRPDGPNAAIDTIMGSGDYTATRDLIGEVAKALKAKGIRFALYYHEGKEEAGWWNKQNFPATFPRAGAGDRSTFLANWKAVVTDIGSRYGTDLDGFFFDDGIVYYPAPFEEFERVARTGNPHRVVSWNSWELPRLTEFQDVYFGEGHQGSSMTGSGPDGVFTSGPYEGLVEHGMFTMENDWGVHVQNQKITTSVTSAEAIGWVGAASRRKVPLSFNLMMYEDGTMAESSLAVLNDLRQAVRGTAPALPTGTTTVNDNETTAVYSGSWSRSTGRGAGDYGDDVSYTTADGSYVDFTFTGTGVDVLAPFASNGASGQITVDGKAIGTFSESATAYRPQQVVYSARHLPSGAHTVRLAKTSGTYWQIDAFRTVPNRVTYNNDASLIAYHGTWSRAANRGVGDYGDDVCWTKTNGDSFTVTFTGTGLVLSGPMSSADGNASVSVDGAGGGTLSATYGGNYKPQQTLWTMDHLTPGQHTVTVTKTGGTYLQLDSVTVIP</sequence>
<dbReference type="Gene3D" id="2.60.120.260">
    <property type="entry name" value="Galactose-binding domain-like"/>
    <property type="match status" value="3"/>
</dbReference>
<evidence type="ECO:0000313" key="4">
    <source>
        <dbReference type="Proteomes" id="UP001596263"/>
    </source>
</evidence>
<feature type="chain" id="PRO_5045298769" evidence="1">
    <location>
        <begin position="32"/>
        <end position="749"/>
    </location>
</feature>
<dbReference type="Gene3D" id="3.20.20.80">
    <property type="entry name" value="Glycosidases"/>
    <property type="match status" value="1"/>
</dbReference>
<dbReference type="EMBL" id="JBHSKM010000052">
    <property type="protein sequence ID" value="MFC5220671.1"/>
    <property type="molecule type" value="Genomic_DNA"/>
</dbReference>
<dbReference type="InterPro" id="IPR057739">
    <property type="entry name" value="Glyco_hydro_29_N"/>
</dbReference>